<dbReference type="Gene3D" id="2.60.120.620">
    <property type="entry name" value="q2cbj1_9rhob like domain"/>
    <property type="match status" value="1"/>
</dbReference>
<dbReference type="EMBL" id="CAMXCT030000729">
    <property type="protein sequence ID" value="CAL4769907.1"/>
    <property type="molecule type" value="Genomic_DNA"/>
</dbReference>
<protein>
    <submittedName>
        <fullName evidence="2">Prolyl 4-hydroxylase alpha subunit domain-containing protein</fullName>
    </submittedName>
</protein>
<proteinExistence type="predicted"/>
<evidence type="ECO:0000313" key="1">
    <source>
        <dbReference type="EMBL" id="CAI3982595.1"/>
    </source>
</evidence>
<sequence>MVVLRSTLEPDQGEDAAEVDRWRSELAAIGETGFQRYLKEILPSELKLDQQFAAEFQVADESRWNLGFFRWQKRVYSKASKISTEELLWDGKPVPALKGVDYDWAELHKPKMLASMVKRISTPLARYKKVAEANLELGRGRRARFIPWVEVYRPGEFQRPHTHTGSPVVGIIALRCGFESQRMAIEDPRGINPPFGRKYTHAFKQGDVLFFPSWTSHLMEPNRHNETNIFLSFAVQGQEGVTSFDWEDDGIGALVKTVKKKIKAAIRCKRHKKKPKDNEKSCDTPEIPAERSVELAHWHQSRRIALLACASFAVGANVVPCDLGLLLTLHRQVEPVVLDIAEIHYRFTSGRHHEVIEVISLFQVDRICRSVLKVVESIRQTLGSLVCPYHFDDGVPRDSLPERLTPSRILQQFFADVRQLARTGGTEVYSQEMIDEVSSSWAPSENELLALVLRLENWAVESRKVGYLMEAETFHSIEGLVQRFLAMAVDFARSLAEDMSAMFRAPNYVSREMTPGGQADTEEHRKGDPVTVDIFQHQPEHGLTLKPEFLSMLRDMPAPIHQPPLHKDFKVCESLPPILTSASVPQGLSLDFLDEAGGWSHRDVTGAQRRSPSPLQLLQAVASSGTRLSNLFISVQVDDGS</sequence>
<accession>A0A9P1FQ31</accession>
<dbReference type="EMBL" id="CAMXCT010000729">
    <property type="protein sequence ID" value="CAI3982595.1"/>
    <property type="molecule type" value="Genomic_DNA"/>
</dbReference>
<evidence type="ECO:0000313" key="3">
    <source>
        <dbReference type="Proteomes" id="UP001152797"/>
    </source>
</evidence>
<evidence type="ECO:0000313" key="2">
    <source>
        <dbReference type="EMBL" id="CAL4769907.1"/>
    </source>
</evidence>
<gene>
    <name evidence="1" type="ORF">C1SCF055_LOCUS10273</name>
</gene>
<reference evidence="1" key="1">
    <citation type="submission" date="2022-10" db="EMBL/GenBank/DDBJ databases">
        <authorList>
            <person name="Chen Y."/>
            <person name="Dougan E. K."/>
            <person name="Chan C."/>
            <person name="Rhodes N."/>
            <person name="Thang M."/>
        </authorList>
    </citation>
    <scope>NUCLEOTIDE SEQUENCE</scope>
</reference>
<keyword evidence="3" id="KW-1185">Reference proteome</keyword>
<reference evidence="2 3" key="2">
    <citation type="submission" date="2024-05" db="EMBL/GenBank/DDBJ databases">
        <authorList>
            <person name="Chen Y."/>
            <person name="Shah S."/>
            <person name="Dougan E. K."/>
            <person name="Thang M."/>
            <person name="Chan C."/>
        </authorList>
    </citation>
    <scope>NUCLEOTIDE SEQUENCE [LARGE SCALE GENOMIC DNA]</scope>
</reference>
<organism evidence="1">
    <name type="scientific">Cladocopium goreaui</name>
    <dbReference type="NCBI Taxonomy" id="2562237"/>
    <lineage>
        <taxon>Eukaryota</taxon>
        <taxon>Sar</taxon>
        <taxon>Alveolata</taxon>
        <taxon>Dinophyceae</taxon>
        <taxon>Suessiales</taxon>
        <taxon>Symbiodiniaceae</taxon>
        <taxon>Cladocopium</taxon>
    </lineage>
</organism>
<dbReference type="AlphaFoldDB" id="A0A9P1FQ31"/>
<dbReference type="OrthoDB" id="423738at2759"/>
<dbReference type="EMBL" id="CAMXCT020000729">
    <property type="protein sequence ID" value="CAL1135970.1"/>
    <property type="molecule type" value="Genomic_DNA"/>
</dbReference>
<dbReference type="Proteomes" id="UP001152797">
    <property type="component" value="Unassembled WGS sequence"/>
</dbReference>
<name>A0A9P1FQ31_9DINO</name>
<comment type="caution">
    <text evidence="1">The sequence shown here is derived from an EMBL/GenBank/DDBJ whole genome shotgun (WGS) entry which is preliminary data.</text>
</comment>